<name>A0A0A7HJS5_9CYAN</name>
<sequence>MHLSPQEKDKLLIVTAALLAERRLNRGLRLNHPEAVAWLSFRVIEGARDGQSVAELMAEGSTWLTREQVMDGVPELIPEVQIEAVFPDGTKLVTLHNPIR</sequence>
<evidence type="ECO:0000256" key="4">
    <source>
        <dbReference type="HAMAP-Rule" id="MF_00739"/>
    </source>
</evidence>
<dbReference type="GO" id="GO:0005737">
    <property type="term" value="C:cytoplasm"/>
    <property type="evidence" value="ECO:0007669"/>
    <property type="project" value="UniProtKB-SubCell"/>
</dbReference>
<dbReference type="NCBIfam" id="NF009712">
    <property type="entry name" value="PRK13241.1"/>
    <property type="match status" value="1"/>
</dbReference>
<keyword evidence="1 4" id="KW-0963">Cytoplasm</keyword>
<dbReference type="GO" id="GO:0016151">
    <property type="term" value="F:nickel cation binding"/>
    <property type="evidence" value="ECO:0007669"/>
    <property type="project" value="InterPro"/>
</dbReference>
<dbReference type="PANTHER" id="PTHR33569">
    <property type="entry name" value="UREASE"/>
    <property type="match status" value="1"/>
</dbReference>
<evidence type="ECO:0000256" key="2">
    <source>
        <dbReference type="ARBA" id="ARBA00022801"/>
    </source>
</evidence>
<dbReference type="CDD" id="cd00390">
    <property type="entry name" value="Urease_gamma"/>
    <property type="match status" value="1"/>
</dbReference>
<organism evidence="6">
    <name type="scientific">uncultured Prochlorococcus sp</name>
    <dbReference type="NCBI Taxonomy" id="159733"/>
    <lineage>
        <taxon>Bacteria</taxon>
        <taxon>Bacillati</taxon>
        <taxon>Cyanobacteriota</taxon>
        <taxon>Cyanophyceae</taxon>
        <taxon>Synechococcales</taxon>
        <taxon>Prochlorococcaceae</taxon>
        <taxon>Prochlorococcus</taxon>
        <taxon>environmental samples</taxon>
    </lineage>
</organism>
<evidence type="ECO:0000256" key="1">
    <source>
        <dbReference type="ARBA" id="ARBA00022490"/>
    </source>
</evidence>
<evidence type="ECO:0000256" key="5">
    <source>
        <dbReference type="RuleBase" id="RU003850"/>
    </source>
</evidence>
<protein>
    <recommendedName>
        <fullName evidence="4 5">Urease subunit gamma</fullName>
        <ecNumber evidence="4 5">3.5.1.5</ecNumber>
    </recommendedName>
    <alternativeName>
        <fullName evidence="4">Urea amidohydrolase subunit gamma</fullName>
    </alternativeName>
</protein>
<comment type="similarity">
    <text evidence="4 5">Belongs to the urease gamma subunit family.</text>
</comment>
<dbReference type="GO" id="GO:0009039">
    <property type="term" value="F:urease activity"/>
    <property type="evidence" value="ECO:0007669"/>
    <property type="project" value="UniProtKB-UniRule"/>
</dbReference>
<dbReference type="UniPathway" id="UPA00258">
    <property type="reaction ID" value="UER00370"/>
</dbReference>
<proteinExistence type="inferred from homology"/>
<comment type="subcellular location">
    <subcellularLocation>
        <location evidence="4 5">Cytoplasm</location>
    </subcellularLocation>
</comment>
<reference evidence="6" key="1">
    <citation type="submission" date="2014-08" db="EMBL/GenBank/DDBJ databases">
        <authorList>
            <person name="Astorga M."/>
            <person name="Ramirez S."/>
            <person name="Ulloa O."/>
        </authorList>
    </citation>
    <scope>NUCLEOTIDE SEQUENCE</scope>
</reference>
<evidence type="ECO:0000256" key="3">
    <source>
        <dbReference type="ARBA" id="ARBA00047778"/>
    </source>
</evidence>
<dbReference type="EC" id="3.5.1.5" evidence="4 5"/>
<dbReference type="Pfam" id="PF00547">
    <property type="entry name" value="Urease_gamma"/>
    <property type="match status" value="1"/>
</dbReference>
<dbReference type="GO" id="GO:0043419">
    <property type="term" value="P:urea catabolic process"/>
    <property type="evidence" value="ECO:0007669"/>
    <property type="project" value="UniProtKB-UniRule"/>
</dbReference>
<dbReference type="SUPFAM" id="SSF54111">
    <property type="entry name" value="Urease, gamma-subunit"/>
    <property type="match status" value="1"/>
</dbReference>
<dbReference type="HAMAP" id="MF_00739">
    <property type="entry name" value="Urease_gamma"/>
    <property type="match status" value="1"/>
</dbReference>
<dbReference type="InterPro" id="IPR002026">
    <property type="entry name" value="Urease_gamma/gamma-beta_su"/>
</dbReference>
<dbReference type="InterPro" id="IPR012010">
    <property type="entry name" value="Urease_gamma"/>
</dbReference>
<keyword evidence="2 4" id="KW-0378">Hydrolase</keyword>
<comment type="catalytic activity">
    <reaction evidence="3 4 5">
        <text>urea + 2 H2O + H(+) = hydrogencarbonate + 2 NH4(+)</text>
        <dbReference type="Rhea" id="RHEA:20557"/>
        <dbReference type="ChEBI" id="CHEBI:15377"/>
        <dbReference type="ChEBI" id="CHEBI:15378"/>
        <dbReference type="ChEBI" id="CHEBI:16199"/>
        <dbReference type="ChEBI" id="CHEBI:17544"/>
        <dbReference type="ChEBI" id="CHEBI:28938"/>
        <dbReference type="EC" id="3.5.1.5"/>
    </reaction>
</comment>
<accession>A0A0A7HJS5</accession>
<gene>
    <name evidence="4" type="primary">ureA</name>
</gene>
<comment type="pathway">
    <text evidence="4">Nitrogen metabolism; urea degradation; CO(2) and NH(3) from urea (urease route): step 1/1.</text>
</comment>
<comment type="subunit">
    <text evidence="4">Heterotrimer of UreA (gamma), UreB (beta) and UreC (alpha) subunits. Three heterotrimers associate to form the active enzyme.</text>
</comment>
<dbReference type="NCBIfam" id="TIGR00193">
    <property type="entry name" value="urease_gam"/>
    <property type="match status" value="1"/>
</dbReference>
<dbReference type="Gene3D" id="3.30.280.10">
    <property type="entry name" value="Urease, gamma-like subunit"/>
    <property type="match status" value="1"/>
</dbReference>
<dbReference type="PANTHER" id="PTHR33569:SF1">
    <property type="entry name" value="UREASE"/>
    <property type="match status" value="1"/>
</dbReference>
<dbReference type="InterPro" id="IPR050069">
    <property type="entry name" value="Urease_subunit"/>
</dbReference>
<evidence type="ECO:0000313" key="6">
    <source>
        <dbReference type="EMBL" id="AIZ06007.1"/>
    </source>
</evidence>
<dbReference type="InterPro" id="IPR036463">
    <property type="entry name" value="Urease_gamma_sf"/>
</dbReference>
<reference evidence="6" key="2">
    <citation type="journal article" date="2015" name="ISME J.">
        <title>Genomic potential for nitrogen assimilation in uncultivated members of Prochlorococcus from an anoxic marine zone.</title>
        <authorList>
            <person name="Astorga-Elo M."/>
            <person name="Ramirez-Flandes S."/>
            <person name="DeLong E.F."/>
            <person name="Ulloa O."/>
        </authorList>
    </citation>
    <scope>NUCLEOTIDE SEQUENCE</scope>
</reference>
<dbReference type="AlphaFoldDB" id="A0A0A7HJS5"/>
<dbReference type="PIRSF" id="PIRSF001223">
    <property type="entry name" value="Urease_gamma"/>
    <property type="match status" value="1"/>
</dbReference>
<dbReference type="EMBL" id="KM282015">
    <property type="protein sequence ID" value="AIZ06007.1"/>
    <property type="molecule type" value="Genomic_DNA"/>
</dbReference>